<keyword evidence="3" id="KW-0805">Transcription regulation</keyword>
<evidence type="ECO:0000256" key="6">
    <source>
        <dbReference type="ARBA" id="ARBA00025185"/>
    </source>
</evidence>
<dbReference type="RefSeq" id="WP_210118166.1">
    <property type="nucleotide sequence ID" value="NZ_CP054257.1"/>
</dbReference>
<evidence type="ECO:0000313" key="8">
    <source>
        <dbReference type="EMBL" id="QTQ11371.1"/>
    </source>
</evidence>
<dbReference type="Pfam" id="PF02742">
    <property type="entry name" value="Fe_dep_repr_C"/>
    <property type="match status" value="1"/>
</dbReference>
<dbReference type="InterPro" id="IPR022689">
    <property type="entry name" value="Iron_dep_repressor"/>
</dbReference>
<dbReference type="PANTHER" id="PTHR33238">
    <property type="entry name" value="IRON (METAL) DEPENDENT REPRESSOR, DTXR FAMILY"/>
    <property type="match status" value="1"/>
</dbReference>
<dbReference type="GO" id="GO:0003700">
    <property type="term" value="F:DNA-binding transcription factor activity"/>
    <property type="evidence" value="ECO:0007669"/>
    <property type="project" value="InterPro"/>
</dbReference>
<evidence type="ECO:0000259" key="7">
    <source>
        <dbReference type="PROSITE" id="PS50944"/>
    </source>
</evidence>
<evidence type="ECO:0000256" key="4">
    <source>
        <dbReference type="ARBA" id="ARBA00023125"/>
    </source>
</evidence>
<feature type="domain" description="HTH dtxR-type" evidence="7">
    <location>
        <begin position="1"/>
        <end position="62"/>
    </location>
</feature>
<dbReference type="InterPro" id="IPR022687">
    <property type="entry name" value="HTH_DTXR"/>
</dbReference>
<dbReference type="Gene3D" id="1.10.10.10">
    <property type="entry name" value="Winged helix-like DNA-binding domain superfamily/Winged helix DNA-binding domain"/>
    <property type="match status" value="1"/>
</dbReference>
<dbReference type="GO" id="GO:0046914">
    <property type="term" value="F:transition metal ion binding"/>
    <property type="evidence" value="ECO:0007669"/>
    <property type="project" value="InterPro"/>
</dbReference>
<accession>A0A975IBV3</accession>
<dbReference type="AlphaFoldDB" id="A0A975IBV3"/>
<dbReference type="Gene3D" id="1.10.60.10">
    <property type="entry name" value="Iron dependent repressor, metal binding and dimerisation domain"/>
    <property type="match status" value="1"/>
</dbReference>
<evidence type="ECO:0000256" key="5">
    <source>
        <dbReference type="ARBA" id="ARBA00023163"/>
    </source>
</evidence>
<dbReference type="GO" id="GO:0003677">
    <property type="term" value="F:DNA binding"/>
    <property type="evidence" value="ECO:0007669"/>
    <property type="project" value="UniProtKB-KW"/>
</dbReference>
<keyword evidence="5" id="KW-0804">Transcription</keyword>
<dbReference type="SMART" id="SM00529">
    <property type="entry name" value="HTH_DTXR"/>
    <property type="match status" value="1"/>
</dbReference>
<dbReference type="SUPFAM" id="SSF47979">
    <property type="entry name" value="Iron-dependent repressor protein, dimerization domain"/>
    <property type="match status" value="1"/>
</dbReference>
<evidence type="ECO:0000256" key="1">
    <source>
        <dbReference type="ARBA" id="ARBA00007871"/>
    </source>
</evidence>
<organism evidence="8 9">
    <name type="scientific">Treponema parvum</name>
    <dbReference type="NCBI Taxonomy" id="138851"/>
    <lineage>
        <taxon>Bacteria</taxon>
        <taxon>Pseudomonadati</taxon>
        <taxon>Spirochaetota</taxon>
        <taxon>Spirochaetia</taxon>
        <taxon>Spirochaetales</taxon>
        <taxon>Treponemataceae</taxon>
        <taxon>Treponema</taxon>
    </lineage>
</organism>
<dbReference type="InterPro" id="IPR036390">
    <property type="entry name" value="WH_DNA-bd_sf"/>
</dbReference>
<comment type="similarity">
    <text evidence="1">Belongs to the DtxR/MntR family.</text>
</comment>
<dbReference type="PROSITE" id="PS50944">
    <property type="entry name" value="HTH_DTXR"/>
    <property type="match status" value="1"/>
</dbReference>
<dbReference type="Proteomes" id="UP000671995">
    <property type="component" value="Chromosome"/>
</dbReference>
<protein>
    <recommendedName>
        <fullName evidence="2">Transcriptional regulator MntR</fullName>
    </recommendedName>
</protein>
<comment type="function">
    <text evidence="6">In the presence of manganese, represses expression of mntH and mntS. Up-regulates expression of mntP.</text>
</comment>
<dbReference type="InterPro" id="IPR036388">
    <property type="entry name" value="WH-like_DNA-bd_sf"/>
</dbReference>
<dbReference type="PANTHER" id="PTHR33238:SF7">
    <property type="entry name" value="IRON-DEPENDENT TRANSCRIPTIONAL REGULATOR"/>
    <property type="match status" value="1"/>
</dbReference>
<dbReference type="EMBL" id="CP054257">
    <property type="protein sequence ID" value="QTQ11371.1"/>
    <property type="molecule type" value="Genomic_DNA"/>
</dbReference>
<evidence type="ECO:0000256" key="2">
    <source>
        <dbReference type="ARBA" id="ARBA00022386"/>
    </source>
</evidence>
<sequence length="121" mass="13941">MYESREDYLETVLMLQQQNGFVRSVDIANHLKVSKPSVSRAMDILSESGYITFGLGNMIKLTEEGEKKARSVYGRHIMLTDFFVKITGVSREQAEENACRVEHAIDRDIENGIRKWLEENK</sequence>
<proteinExistence type="inferred from homology"/>
<dbReference type="InterPro" id="IPR001367">
    <property type="entry name" value="Fe_dep_repressor"/>
</dbReference>
<dbReference type="InterPro" id="IPR036421">
    <property type="entry name" value="Fe_dep_repressor_sf"/>
</dbReference>
<evidence type="ECO:0000313" key="9">
    <source>
        <dbReference type="Proteomes" id="UP000671995"/>
    </source>
</evidence>
<dbReference type="GO" id="GO:0046983">
    <property type="term" value="F:protein dimerization activity"/>
    <property type="evidence" value="ECO:0007669"/>
    <property type="project" value="InterPro"/>
</dbReference>
<reference evidence="8" key="1">
    <citation type="submission" date="2020-05" db="EMBL/GenBank/DDBJ databases">
        <authorList>
            <person name="Zeng H."/>
            <person name="Chan Y.K."/>
            <person name="Watt R.M."/>
        </authorList>
    </citation>
    <scope>NUCLEOTIDE SEQUENCE</scope>
    <source>
        <strain evidence="8">ATCC 700773</strain>
    </source>
</reference>
<dbReference type="SUPFAM" id="SSF46785">
    <property type="entry name" value="Winged helix' DNA-binding domain"/>
    <property type="match status" value="1"/>
</dbReference>
<evidence type="ECO:0000256" key="3">
    <source>
        <dbReference type="ARBA" id="ARBA00023015"/>
    </source>
</evidence>
<reference evidence="8" key="2">
    <citation type="journal article" date="2021" name="Microbiol. Resour. Announc.">
        <title>Complete Genome Sequences of Three Human Oral Treponema parvum Isolates.</title>
        <authorList>
            <person name="Zeng H."/>
            <person name="Watt R.M."/>
        </authorList>
    </citation>
    <scope>NUCLEOTIDE SEQUENCE</scope>
    <source>
        <strain evidence="8">ATCC 700773</strain>
    </source>
</reference>
<gene>
    <name evidence="8" type="ORF">HRI96_03655</name>
</gene>
<dbReference type="Pfam" id="PF01325">
    <property type="entry name" value="Fe_dep_repress"/>
    <property type="match status" value="1"/>
</dbReference>
<dbReference type="InterPro" id="IPR050536">
    <property type="entry name" value="DtxR_MntR_Metal-Reg"/>
</dbReference>
<keyword evidence="4" id="KW-0238">DNA-binding</keyword>
<name>A0A975IBV3_9SPIR</name>